<dbReference type="Proteomes" id="UP001162741">
    <property type="component" value="Chromosome"/>
</dbReference>
<dbReference type="InterPro" id="IPR011989">
    <property type="entry name" value="ARM-like"/>
</dbReference>
<evidence type="ECO:0000313" key="3">
    <source>
        <dbReference type="Proteomes" id="UP001162741"/>
    </source>
</evidence>
<keyword evidence="3" id="KW-1185">Reference proteome</keyword>
<evidence type="ECO:0000256" key="1">
    <source>
        <dbReference type="SAM" id="MobiDB-lite"/>
    </source>
</evidence>
<protein>
    <submittedName>
        <fullName evidence="2">HEAT repeat domain-containing protein</fullName>
    </submittedName>
</protein>
<dbReference type="Pfam" id="PF13646">
    <property type="entry name" value="HEAT_2"/>
    <property type="match status" value="1"/>
</dbReference>
<dbReference type="SUPFAM" id="SSF48371">
    <property type="entry name" value="ARM repeat"/>
    <property type="match status" value="1"/>
</dbReference>
<dbReference type="InterPro" id="IPR016024">
    <property type="entry name" value="ARM-type_fold"/>
</dbReference>
<dbReference type="EMBL" id="CP107006">
    <property type="protein sequence ID" value="UYQ91071.1"/>
    <property type="molecule type" value="Genomic_DNA"/>
</dbReference>
<evidence type="ECO:0000313" key="2">
    <source>
        <dbReference type="EMBL" id="UYQ91071.1"/>
    </source>
</evidence>
<name>A0ABY6IUN1_9BACT</name>
<sequence>MGNSSRLPWRPPAGAAATSARSGENASYPYLRCDMKDYSQLLNGHPELQRKSIIGLGEAGITEAIPFLKDLLRTQNSRLRDAAALSLSEMGVQEAVPAIMDLILHPDNEGNRGSLIFSLWKLECIDYFQEFVNIVCYGNYESRHNALELVQQYRYRISPDVRRSALATLQGKRVLAETEDDAEREVAFLEYVEALLMDFE</sequence>
<organism evidence="2 3">
    <name type="scientific">Chitinophaga horti</name>
    <dbReference type="NCBI Taxonomy" id="2920382"/>
    <lineage>
        <taxon>Bacteria</taxon>
        <taxon>Pseudomonadati</taxon>
        <taxon>Bacteroidota</taxon>
        <taxon>Chitinophagia</taxon>
        <taxon>Chitinophagales</taxon>
        <taxon>Chitinophagaceae</taxon>
        <taxon>Chitinophaga</taxon>
    </lineage>
</organism>
<feature type="region of interest" description="Disordered" evidence="1">
    <location>
        <begin position="1"/>
        <end position="20"/>
    </location>
</feature>
<accession>A0ABY6IUN1</accession>
<dbReference type="RefSeq" id="WP_264279553.1">
    <property type="nucleotide sequence ID" value="NZ_CP107006.1"/>
</dbReference>
<proteinExistence type="predicted"/>
<reference evidence="2" key="1">
    <citation type="submission" date="2022-10" db="EMBL/GenBank/DDBJ databases">
        <title>Chitinophaga sp. nov., isolated from soil.</title>
        <authorList>
            <person name="Jeon C.O."/>
        </authorList>
    </citation>
    <scope>NUCLEOTIDE SEQUENCE</scope>
    <source>
        <strain evidence="2">R8</strain>
    </source>
</reference>
<dbReference type="Gene3D" id="1.25.10.10">
    <property type="entry name" value="Leucine-rich Repeat Variant"/>
    <property type="match status" value="1"/>
</dbReference>
<gene>
    <name evidence="2" type="ORF">MKQ68_13310</name>
</gene>